<feature type="non-terminal residue" evidence="2">
    <location>
        <position position="192"/>
    </location>
</feature>
<gene>
    <name evidence="2" type="ORF">AVDCRST_MAG20-291</name>
</gene>
<name>A0A6J4H4U8_9ACTN</name>
<proteinExistence type="predicted"/>
<dbReference type="EMBL" id="CADCSY010000012">
    <property type="protein sequence ID" value="CAA9213954.1"/>
    <property type="molecule type" value="Genomic_DNA"/>
</dbReference>
<feature type="region of interest" description="Disordered" evidence="1">
    <location>
        <begin position="66"/>
        <end position="109"/>
    </location>
</feature>
<evidence type="ECO:0000256" key="1">
    <source>
        <dbReference type="SAM" id="MobiDB-lite"/>
    </source>
</evidence>
<dbReference type="AlphaFoldDB" id="A0A6J4H4U8"/>
<protein>
    <submittedName>
        <fullName evidence="2">Predicted transcriptional regulators</fullName>
    </submittedName>
</protein>
<evidence type="ECO:0000313" key="2">
    <source>
        <dbReference type="EMBL" id="CAA9213954.1"/>
    </source>
</evidence>
<reference evidence="2" key="1">
    <citation type="submission" date="2020-02" db="EMBL/GenBank/DDBJ databases">
        <authorList>
            <person name="Meier V. D."/>
        </authorList>
    </citation>
    <scope>NUCLEOTIDE SEQUENCE</scope>
    <source>
        <strain evidence="2">AVDCRST_MAG20</strain>
    </source>
</reference>
<feature type="compositionally biased region" description="Polar residues" evidence="1">
    <location>
        <begin position="85"/>
        <end position="97"/>
    </location>
</feature>
<sequence>CSTSRSSKTLPLRWWRWTPCGRACSPAWPSPARPVPSPSRWGFRARRSTTTCGRWSRTASWPCAASASAAASPSGSSRPPPPATWSHQRPWTPTPSTLRLPATGSRRATSCRSPHAWCARSEASRAVPRQRAGACRRSRSTPRSASRRPRTVPPSPTSSPRRCSTCCPATTTTTGGRTGWSSPLTPETRRSH</sequence>
<feature type="compositionally biased region" description="Basic residues" evidence="1">
    <location>
        <begin position="134"/>
        <end position="150"/>
    </location>
</feature>
<feature type="compositionally biased region" description="Low complexity" evidence="1">
    <location>
        <begin position="66"/>
        <end position="77"/>
    </location>
</feature>
<organism evidence="2">
    <name type="scientific">uncultured Acidimicrobiales bacterium</name>
    <dbReference type="NCBI Taxonomy" id="310071"/>
    <lineage>
        <taxon>Bacteria</taxon>
        <taxon>Bacillati</taxon>
        <taxon>Actinomycetota</taxon>
        <taxon>Acidimicrobiia</taxon>
        <taxon>Acidimicrobiales</taxon>
        <taxon>environmental samples</taxon>
    </lineage>
</organism>
<feature type="compositionally biased region" description="Low complexity" evidence="1">
    <location>
        <begin position="158"/>
        <end position="183"/>
    </location>
</feature>
<accession>A0A6J4H4U8</accession>
<feature type="region of interest" description="Disordered" evidence="1">
    <location>
        <begin position="122"/>
        <end position="192"/>
    </location>
</feature>
<feature type="non-terminal residue" evidence="2">
    <location>
        <position position="1"/>
    </location>
</feature>